<evidence type="ECO:0000313" key="1">
    <source>
        <dbReference type="EMBL" id="TRO81116.1"/>
    </source>
</evidence>
<evidence type="ECO:0000313" key="2">
    <source>
        <dbReference type="Proteomes" id="UP000317155"/>
    </source>
</evidence>
<proteinExistence type="predicted"/>
<protein>
    <submittedName>
        <fullName evidence="1">DUF4388 domain-containing protein</fullName>
    </submittedName>
</protein>
<dbReference type="AlphaFoldDB" id="A0A550JD12"/>
<sequence>MVLLPKGNPVKENANPGKINLPGALEKLQAGKFSGYLRFDFPTATGVIIFEQGRLISSLLDDGRERLIAYDAIAAIFEQSLEGQGRLDVYRLSPELALSVHALLHGDLLYKGQELKLIDIKLLLTRLKELAITGCLRIYTGDRVALIFYREGNPLGFFHDGSTAIETTADTSMSVARLPGAKIDVLTTKGVGEGMLADLLSSADLPALWKRILEARRPAPEPVAPSAPPIAEPEAVDPAAREAESRDELLAAWREIAVRHLGKIGGSLVEKEFEKNLSGALDTAALNVFYERLGKAARLVAGHGKVNGMVEEMGRAAQEKL</sequence>
<dbReference type="OrthoDB" id="5392475at2"/>
<organism evidence="1 2">
    <name type="scientific">Trichloromonas acetexigens</name>
    <dbReference type="NCBI Taxonomy" id="38815"/>
    <lineage>
        <taxon>Bacteria</taxon>
        <taxon>Pseudomonadati</taxon>
        <taxon>Thermodesulfobacteriota</taxon>
        <taxon>Desulfuromonadia</taxon>
        <taxon>Desulfuromonadales</taxon>
        <taxon>Trichloromonadaceae</taxon>
        <taxon>Trichloromonas</taxon>
    </lineage>
</organism>
<accession>A0A550JD12</accession>
<reference evidence="1 2" key="1">
    <citation type="submission" date="2019-07" db="EMBL/GenBank/DDBJ databases">
        <title>Insights of Desulfuromonas acetexigens electromicrobiology.</title>
        <authorList>
            <person name="Katuri K."/>
            <person name="Sapireddy V."/>
            <person name="Shaw D.R."/>
            <person name="Saikaly P."/>
        </authorList>
    </citation>
    <scope>NUCLEOTIDE SEQUENCE [LARGE SCALE GENOMIC DNA]</scope>
    <source>
        <strain evidence="1 2">2873</strain>
    </source>
</reference>
<dbReference type="Proteomes" id="UP000317155">
    <property type="component" value="Unassembled WGS sequence"/>
</dbReference>
<gene>
    <name evidence="1" type="ORF">FL622_09410</name>
</gene>
<dbReference type="EMBL" id="VJVV01000006">
    <property type="protein sequence ID" value="TRO81116.1"/>
    <property type="molecule type" value="Genomic_DNA"/>
</dbReference>
<name>A0A550JD12_9BACT</name>
<keyword evidence="2" id="KW-1185">Reference proteome</keyword>
<comment type="caution">
    <text evidence="1">The sequence shown here is derived from an EMBL/GenBank/DDBJ whole genome shotgun (WGS) entry which is preliminary data.</text>
</comment>
<dbReference type="RefSeq" id="WP_092057843.1">
    <property type="nucleotide sequence ID" value="NZ_FOJJ01000038.1"/>
</dbReference>